<feature type="compositionally biased region" description="Low complexity" evidence="10">
    <location>
        <begin position="28"/>
        <end position="40"/>
    </location>
</feature>
<evidence type="ECO:0000256" key="1">
    <source>
        <dbReference type="ARBA" id="ARBA00004300"/>
    </source>
</evidence>
<dbReference type="GO" id="GO:0043015">
    <property type="term" value="F:gamma-tubulin binding"/>
    <property type="evidence" value="ECO:0007669"/>
    <property type="project" value="InterPro"/>
</dbReference>
<feature type="domain" description="Cep57 centrosome localisation" evidence="12">
    <location>
        <begin position="57"/>
        <end position="232"/>
    </location>
</feature>
<feature type="coiled-coil region" evidence="9">
    <location>
        <begin position="349"/>
        <end position="392"/>
    </location>
</feature>
<evidence type="ECO:0000256" key="10">
    <source>
        <dbReference type="SAM" id="MobiDB-lite"/>
    </source>
</evidence>
<keyword evidence="14" id="KW-1185">Reference proteome</keyword>
<feature type="region of interest" description="Disordered" evidence="10">
    <location>
        <begin position="400"/>
        <end position="454"/>
    </location>
</feature>
<reference evidence="13" key="1">
    <citation type="submission" date="2022-03" db="EMBL/GenBank/DDBJ databases">
        <authorList>
            <person name="Alioto T."/>
            <person name="Alioto T."/>
            <person name="Gomez Garrido J."/>
        </authorList>
    </citation>
    <scope>NUCLEOTIDE SEQUENCE</scope>
</reference>
<feature type="domain" description="Cep57 centrosome microtubule-binding" evidence="11">
    <location>
        <begin position="334"/>
        <end position="399"/>
    </location>
</feature>
<evidence type="ECO:0000256" key="2">
    <source>
        <dbReference type="ARBA" id="ARBA00008179"/>
    </source>
</evidence>
<dbReference type="PANTHER" id="PTHR19336">
    <property type="entry name" value="UNCHARACTERIZED DUF1167"/>
    <property type="match status" value="1"/>
</dbReference>
<evidence type="ECO:0000256" key="5">
    <source>
        <dbReference type="ARBA" id="ARBA00023054"/>
    </source>
</evidence>
<accession>A0AAD1RFF9</accession>
<dbReference type="GO" id="GO:0005813">
    <property type="term" value="C:centrosome"/>
    <property type="evidence" value="ECO:0007669"/>
    <property type="project" value="UniProtKB-SubCell"/>
</dbReference>
<evidence type="ECO:0000256" key="4">
    <source>
        <dbReference type="ARBA" id="ARBA00022701"/>
    </source>
</evidence>
<evidence type="ECO:0000313" key="14">
    <source>
        <dbReference type="Proteomes" id="UP001295444"/>
    </source>
</evidence>
<sequence length="478" mass="53763">MDSLLKDSMLASFGQPPKGIPLPDLFESSSSGKTSSSPLKLSNSHSYDILQAPNSKALFTALKTLQEKICRLELEKSRAHDHLASLSTETVQHKAIFDSANEGKDAPQNEVTQQKSDLVTQVDAAKQRCSLLEKQLEYMRKMVQNAEIEKNAVAEEAFLHQDKTQDKREVHFKLEKVDQLQKECTRLANTHQTTESKIHQLEEKLCAEQHQRKLLQDKAAQLQTGLEVNRIFLSSVSAQKVPAYKIKKKKQVKKSPVSKAPIKHVLPKNKELPFVAGKSTTSSHSLSANVQTVLHMVKLHSSRVSQPQKKDVERKPFRGLPASRPTPSSSVSFTGDSLTDVLLALQDELGQMSLEHQELLKLINETEDNGVREDLEREMDYLVKQMETKSEQILKLKRHQENVKKKKSTQPVKKLPTSARPAQTIKCVSTEAPATPRTKQGSLVRSSPIPKNKTSLQLLKSAQKIQMTLKKDDIMWEK</sequence>
<name>A0AAD1RFF9_PELCU</name>
<comment type="subcellular location">
    <subcellularLocation>
        <location evidence="1">Cytoplasm</location>
        <location evidence="1">Cytoskeleton</location>
        <location evidence="1">Microtubule organizing center</location>
        <location evidence="1">Centrosome</location>
    </subcellularLocation>
</comment>
<protein>
    <recommendedName>
        <fullName evidence="7">Centrosomal protein 57kDa-like protein 1</fullName>
    </recommendedName>
    <alternativeName>
        <fullName evidence="8">Cep57-related protein</fullName>
    </alternativeName>
</protein>
<dbReference type="PANTHER" id="PTHR19336:SF10">
    <property type="entry name" value="CENTROSOMAL PROTEIN CEP57L1"/>
    <property type="match status" value="1"/>
</dbReference>
<evidence type="ECO:0000256" key="3">
    <source>
        <dbReference type="ARBA" id="ARBA00022490"/>
    </source>
</evidence>
<dbReference type="Gene3D" id="1.20.58.90">
    <property type="match status" value="1"/>
</dbReference>
<comment type="similarity">
    <text evidence="2">Belongs to the translokin family.</text>
</comment>
<dbReference type="GO" id="GO:0042802">
    <property type="term" value="F:identical protein binding"/>
    <property type="evidence" value="ECO:0007669"/>
    <property type="project" value="InterPro"/>
</dbReference>
<evidence type="ECO:0000256" key="6">
    <source>
        <dbReference type="ARBA" id="ARBA00023212"/>
    </source>
</evidence>
<feature type="region of interest" description="Disordered" evidence="10">
    <location>
        <begin position="301"/>
        <end position="332"/>
    </location>
</feature>
<dbReference type="Pfam" id="PF14073">
    <property type="entry name" value="Cep57_CLD"/>
    <property type="match status" value="1"/>
</dbReference>
<gene>
    <name evidence="13" type="ORF">PECUL_23A011430</name>
</gene>
<dbReference type="EMBL" id="OW240913">
    <property type="protein sequence ID" value="CAH2252248.1"/>
    <property type="molecule type" value="Genomic_DNA"/>
</dbReference>
<dbReference type="GO" id="GO:0005874">
    <property type="term" value="C:microtubule"/>
    <property type="evidence" value="ECO:0007669"/>
    <property type="project" value="UniProtKB-KW"/>
</dbReference>
<feature type="coiled-coil region" evidence="9">
    <location>
        <begin position="115"/>
        <end position="149"/>
    </location>
</feature>
<keyword evidence="5 9" id="KW-0175">Coiled coil</keyword>
<feature type="region of interest" description="Disordered" evidence="10">
    <location>
        <begin position="12"/>
        <end position="40"/>
    </location>
</feature>
<organism evidence="13 14">
    <name type="scientific">Pelobates cultripes</name>
    <name type="common">Western spadefoot toad</name>
    <dbReference type="NCBI Taxonomy" id="61616"/>
    <lineage>
        <taxon>Eukaryota</taxon>
        <taxon>Metazoa</taxon>
        <taxon>Chordata</taxon>
        <taxon>Craniata</taxon>
        <taxon>Vertebrata</taxon>
        <taxon>Euteleostomi</taxon>
        <taxon>Amphibia</taxon>
        <taxon>Batrachia</taxon>
        <taxon>Anura</taxon>
        <taxon>Pelobatoidea</taxon>
        <taxon>Pelobatidae</taxon>
        <taxon>Pelobates</taxon>
    </lineage>
</organism>
<evidence type="ECO:0000256" key="9">
    <source>
        <dbReference type="SAM" id="Coils"/>
    </source>
</evidence>
<dbReference type="Pfam" id="PF06657">
    <property type="entry name" value="Cep57_MT_bd"/>
    <property type="match status" value="1"/>
</dbReference>
<dbReference type="AlphaFoldDB" id="A0AAD1RFF9"/>
<evidence type="ECO:0000256" key="8">
    <source>
        <dbReference type="ARBA" id="ARBA00042578"/>
    </source>
</evidence>
<dbReference type="InterPro" id="IPR051756">
    <property type="entry name" value="Centrosomal_MT-associated"/>
</dbReference>
<dbReference type="Proteomes" id="UP001295444">
    <property type="component" value="Chromosome 02"/>
</dbReference>
<evidence type="ECO:0000259" key="12">
    <source>
        <dbReference type="Pfam" id="PF14073"/>
    </source>
</evidence>
<dbReference type="GO" id="GO:0008017">
    <property type="term" value="F:microtubule binding"/>
    <property type="evidence" value="ECO:0007669"/>
    <property type="project" value="InterPro"/>
</dbReference>
<feature type="coiled-coil region" evidence="9">
    <location>
        <begin position="177"/>
        <end position="204"/>
    </location>
</feature>
<proteinExistence type="inferred from homology"/>
<dbReference type="InterPro" id="IPR025913">
    <property type="entry name" value="Cep57_CLD"/>
</dbReference>
<keyword evidence="3" id="KW-0963">Cytoplasm</keyword>
<evidence type="ECO:0000313" key="13">
    <source>
        <dbReference type="EMBL" id="CAH2252248.1"/>
    </source>
</evidence>
<keyword evidence="4" id="KW-0493">Microtubule</keyword>
<keyword evidence="6" id="KW-0206">Cytoskeleton</keyword>
<dbReference type="InterPro" id="IPR024957">
    <property type="entry name" value="Cep57_MT-bd_dom"/>
</dbReference>
<evidence type="ECO:0000259" key="11">
    <source>
        <dbReference type="Pfam" id="PF06657"/>
    </source>
</evidence>
<evidence type="ECO:0000256" key="7">
    <source>
        <dbReference type="ARBA" id="ARBA00041218"/>
    </source>
</evidence>